<sequence length="816" mass="88307">MAEKLVIIGNGMAPGRMLEHLLEASPGRYDITIFNAEPRVNYDRIMLSPVLSGEKRFEEIVIHGDGWYVANGITLYKGHRIVAIDRDAKTVSSDHGVTEPYDRLVIATGSVPFIIPVPGKDLPGVLSYRDLDDVNAMLLAAQSGQTAVVIGGGLLGLEAAAGLKEQGMEVTVLHVMPTLMERQLDPAAGYLLQRAVEARGIKVITRANTKRIVGESKVEGVELDDGTVIPATLVVMAVGIRPNVALAKEAGLAVNRGIVTDERMATSDPDILAVGECAEVSGMVYGLVAPLYQMARVAAAALGGTGDERFAHVDTPTKLKVTGIDLYSLGDFADGDDREEIVLRDASAGIYKRVVLKDGRIIGTVLFGETADGAWFADLQKKRIDISPMRDTLIFGQAYQGGASADPLAAVASLADDAEICGCNGVCKGKIVSTITARGLATLDDVRAHTKASASCGTCTGLVEKLMQLSLGDSYNPAAIQPMCGCTDLGHDEVRRLIKAKSLKTIPAVMQELEWKTSCGCSKCRPALNYYLVADWPDEYADDYQSRFVNERVHANIQKDGTYSVVPRMWGGMTSAKELRAIADVVDKFAIPAVKVTGGQRIDMLGIKKEDLPAVWADLGKAGFVSGHAYAKGLRTVKTCVGTDWCRFGTQDSTGLGIRIEKFMWGSWTPAKVKMGVSGCPRNCAEATCKDVGVICVDSGYEIHFAGAAGLDIKGTEVLGLVKTEDEALEVIVALTQMYREQARYLERIYKWAKRIGVPEIRRQALDDTARRKAYFDRFVFSQRFAQVDPWSERVSGKDKHEFQPLAALSFRQAAE</sequence>
<feature type="domain" description="FAD/NAD(P)-binding" evidence="20">
    <location>
        <begin position="4"/>
        <end position="284"/>
    </location>
</feature>
<evidence type="ECO:0000256" key="7">
    <source>
        <dbReference type="ARBA" id="ARBA00022714"/>
    </source>
</evidence>
<keyword evidence="6 15" id="KW-0285">Flavoprotein</keyword>
<comment type="caution">
    <text evidence="22">The sequence shown here is derived from an EMBL/GenBank/DDBJ whole genome shotgun (WGS) entry which is preliminary data.</text>
</comment>
<evidence type="ECO:0000256" key="15">
    <source>
        <dbReference type="PIRNR" id="PIRNR037149"/>
    </source>
</evidence>
<evidence type="ECO:0000259" key="17">
    <source>
        <dbReference type="Pfam" id="PF01077"/>
    </source>
</evidence>
<dbReference type="PANTHER" id="PTHR43809:SF1">
    <property type="entry name" value="NITRITE REDUCTASE (NADH) LARGE SUBUNIT"/>
    <property type="match status" value="1"/>
</dbReference>
<evidence type="ECO:0000256" key="8">
    <source>
        <dbReference type="ARBA" id="ARBA00022723"/>
    </source>
</evidence>
<dbReference type="PRINTS" id="PR00397">
    <property type="entry name" value="SIROHAEM"/>
</dbReference>
<evidence type="ECO:0000256" key="2">
    <source>
        <dbReference type="ARBA" id="ARBA00005096"/>
    </source>
</evidence>
<dbReference type="InterPro" id="IPR036136">
    <property type="entry name" value="Nit/Sulf_reduc_fer-like_dom_sf"/>
</dbReference>
<dbReference type="Pfam" id="PF01077">
    <property type="entry name" value="NIR_SIR"/>
    <property type="match status" value="1"/>
</dbReference>
<feature type="binding site" evidence="16">
    <location>
        <position position="640"/>
    </location>
    <ligand>
        <name>[4Fe-4S] cluster</name>
        <dbReference type="ChEBI" id="CHEBI:49883"/>
    </ligand>
</feature>
<dbReference type="PRINTS" id="PR00368">
    <property type="entry name" value="FADPNR"/>
</dbReference>
<comment type="cofactor">
    <cofactor evidence="16">
        <name>[4Fe-4S] cluster</name>
        <dbReference type="ChEBI" id="CHEBI:49883"/>
    </cofactor>
    <text evidence="16">Binds 1 [4Fe-4S] cluster per subunit.</text>
</comment>
<dbReference type="PIRSF" id="PIRSF037149">
    <property type="entry name" value="NirB"/>
    <property type="match status" value="1"/>
</dbReference>
<dbReference type="PANTHER" id="PTHR43809">
    <property type="entry name" value="NITRITE REDUCTASE (NADH) LARGE SUBUNIT"/>
    <property type="match status" value="1"/>
</dbReference>
<keyword evidence="11 16" id="KW-0408">Iron</keyword>
<dbReference type="CDD" id="cd19943">
    <property type="entry name" value="NirB_Fer2_BFD-like_1"/>
    <property type="match status" value="1"/>
</dbReference>
<evidence type="ECO:0000256" key="6">
    <source>
        <dbReference type="ARBA" id="ARBA00022630"/>
    </source>
</evidence>
<dbReference type="InterPro" id="IPR023753">
    <property type="entry name" value="FAD/NAD-binding_dom"/>
</dbReference>
<dbReference type="RefSeq" id="WP_126698365.1">
    <property type="nucleotide sequence ID" value="NZ_RWKW01000015.1"/>
</dbReference>
<dbReference type="InterPro" id="IPR006067">
    <property type="entry name" value="NO2/SO3_Rdtase_4Fe4S_dom"/>
</dbReference>
<feature type="binding site" evidence="16">
    <location>
        <position position="646"/>
    </location>
    <ligand>
        <name>[4Fe-4S] cluster</name>
        <dbReference type="ChEBI" id="CHEBI:49883"/>
    </ligand>
</feature>
<dbReference type="EMBL" id="RWKW01000015">
    <property type="protein sequence ID" value="RST87583.1"/>
    <property type="molecule type" value="Genomic_DNA"/>
</dbReference>
<keyword evidence="23" id="KW-1185">Reference proteome</keyword>
<name>A0A429Z1L3_9HYPH</name>
<comment type="similarity">
    <text evidence="3">Belongs to the nitrite and sulfite reductase 4Fe-4S domain family.</text>
</comment>
<organism evidence="22 23">
    <name type="scientific">Aquibium carbonis</name>
    <dbReference type="NCBI Taxonomy" id="2495581"/>
    <lineage>
        <taxon>Bacteria</taxon>
        <taxon>Pseudomonadati</taxon>
        <taxon>Pseudomonadota</taxon>
        <taxon>Alphaproteobacteria</taxon>
        <taxon>Hyphomicrobiales</taxon>
        <taxon>Phyllobacteriaceae</taxon>
        <taxon>Aquibium</taxon>
    </lineage>
</organism>
<dbReference type="Proteomes" id="UP000278398">
    <property type="component" value="Unassembled WGS sequence"/>
</dbReference>
<dbReference type="AlphaFoldDB" id="A0A429Z1L3"/>
<dbReference type="Pfam" id="PF07992">
    <property type="entry name" value="Pyr_redox_2"/>
    <property type="match status" value="1"/>
</dbReference>
<keyword evidence="9 15" id="KW-0274">FAD</keyword>
<feature type="domain" description="BFD-like [2Fe-2S]-binding" evidence="19">
    <location>
        <begin position="420"/>
        <end position="468"/>
    </location>
</feature>
<dbReference type="NCBIfam" id="TIGR02374">
    <property type="entry name" value="nitri_red_nirB"/>
    <property type="match status" value="1"/>
</dbReference>
<feature type="binding site" evidence="16">
    <location>
        <position position="684"/>
    </location>
    <ligand>
        <name>[4Fe-4S] cluster</name>
        <dbReference type="ChEBI" id="CHEBI:49883"/>
    </ligand>
</feature>
<dbReference type="InterPro" id="IPR016156">
    <property type="entry name" value="FAD/NAD-linked_Rdtase_dimer_sf"/>
</dbReference>
<dbReference type="Gene3D" id="3.50.50.60">
    <property type="entry name" value="FAD/NAD(P)-binding domain"/>
    <property type="match status" value="2"/>
</dbReference>
<evidence type="ECO:0000259" key="21">
    <source>
        <dbReference type="Pfam" id="PF18267"/>
    </source>
</evidence>
<gene>
    <name evidence="22" type="ORF">EJC49_04985</name>
</gene>
<keyword evidence="12 16" id="KW-0411">Iron-sulfur</keyword>
<evidence type="ECO:0000313" key="22">
    <source>
        <dbReference type="EMBL" id="RST87583.1"/>
    </source>
</evidence>
<proteinExistence type="inferred from homology"/>
<evidence type="ECO:0000256" key="5">
    <source>
        <dbReference type="ARBA" id="ARBA00022617"/>
    </source>
</evidence>
<evidence type="ECO:0000256" key="12">
    <source>
        <dbReference type="ARBA" id="ARBA00023014"/>
    </source>
</evidence>
<comment type="cofactor">
    <cofactor evidence="16">
        <name>siroheme</name>
        <dbReference type="ChEBI" id="CHEBI:60052"/>
    </cofactor>
    <text evidence="16">Binds 1 siroheme per subunit.</text>
</comment>
<dbReference type="InterPro" id="IPR005117">
    <property type="entry name" value="NiRdtase/SiRdtase_haem-b_fer"/>
</dbReference>
<dbReference type="OrthoDB" id="9768666at2"/>
<dbReference type="GO" id="GO:0051537">
    <property type="term" value="F:2 iron, 2 sulfur cluster binding"/>
    <property type="evidence" value="ECO:0007669"/>
    <property type="project" value="UniProtKB-KW"/>
</dbReference>
<accession>A0A429Z1L3</accession>
<dbReference type="SUPFAM" id="SSF51905">
    <property type="entry name" value="FAD/NAD(P)-binding domain"/>
    <property type="match status" value="2"/>
</dbReference>
<dbReference type="InterPro" id="IPR052034">
    <property type="entry name" value="NasD-like"/>
</dbReference>
<feature type="domain" description="Nitrite/Sulfite reductase ferredoxin-like" evidence="18">
    <location>
        <begin position="558"/>
        <end position="621"/>
    </location>
</feature>
<keyword evidence="4 16" id="KW-0004">4Fe-4S</keyword>
<evidence type="ECO:0000256" key="11">
    <source>
        <dbReference type="ARBA" id="ARBA00023004"/>
    </source>
</evidence>
<dbReference type="InterPro" id="IPR041854">
    <property type="entry name" value="BFD-like_2Fe2S-bd_dom_sf"/>
</dbReference>
<dbReference type="GO" id="GO:0051539">
    <property type="term" value="F:4 iron, 4 sulfur cluster binding"/>
    <property type="evidence" value="ECO:0007669"/>
    <property type="project" value="UniProtKB-KW"/>
</dbReference>
<evidence type="ECO:0000256" key="10">
    <source>
        <dbReference type="ARBA" id="ARBA00023002"/>
    </source>
</evidence>
<evidence type="ECO:0000256" key="3">
    <source>
        <dbReference type="ARBA" id="ARBA00010429"/>
    </source>
</evidence>
<dbReference type="GO" id="GO:0050660">
    <property type="term" value="F:flavin adenine dinucleotide binding"/>
    <property type="evidence" value="ECO:0007669"/>
    <property type="project" value="UniProtKB-UniRule"/>
</dbReference>
<dbReference type="InterPro" id="IPR045854">
    <property type="entry name" value="NO2/SO3_Rdtase_4Fe4S_sf"/>
</dbReference>
<keyword evidence="8 16" id="KW-0479">Metal-binding</keyword>
<reference evidence="22 23" key="1">
    <citation type="submission" date="2018-12" db="EMBL/GenBank/DDBJ databases">
        <title>Mesorhizobium carbonis sp. nov., isolated from coal mine water.</title>
        <authorList>
            <person name="Xin W."/>
            <person name="Xu Z."/>
            <person name="Xiang F."/>
            <person name="Zhang J."/>
            <person name="Xi L."/>
            <person name="Liu J."/>
        </authorList>
    </citation>
    <scope>NUCLEOTIDE SEQUENCE [LARGE SCALE GENOMIC DNA]</scope>
    <source>
        <strain evidence="22 23">B2.3</strain>
    </source>
</reference>
<dbReference type="GO" id="GO:0046872">
    <property type="term" value="F:metal ion binding"/>
    <property type="evidence" value="ECO:0007669"/>
    <property type="project" value="UniProtKB-KW"/>
</dbReference>
<feature type="domain" description="BFD-like [2Fe-2S]-binding" evidence="19">
    <location>
        <begin position="483"/>
        <end position="532"/>
    </location>
</feature>
<keyword evidence="7" id="KW-0001">2Fe-2S</keyword>
<feature type="domain" description="NADH-rubredoxin oxidoreductase C-terminal" evidence="21">
    <location>
        <begin position="317"/>
        <end position="382"/>
    </location>
</feature>
<comment type="pathway">
    <text evidence="2">Nitrogen metabolism; nitrate reduction (assimilation).</text>
</comment>
<evidence type="ECO:0000259" key="18">
    <source>
        <dbReference type="Pfam" id="PF03460"/>
    </source>
</evidence>
<dbReference type="InterPro" id="IPR017121">
    <property type="entry name" value="Nitrite_Rdtase_lsu"/>
</dbReference>
<dbReference type="InterPro" id="IPR012744">
    <property type="entry name" value="Nitri_red_NirB"/>
</dbReference>
<feature type="binding site" description="axial binding residue" evidence="16">
    <location>
        <position position="684"/>
    </location>
    <ligand>
        <name>siroheme</name>
        <dbReference type="ChEBI" id="CHEBI:60052"/>
    </ligand>
    <ligandPart>
        <name>Fe</name>
        <dbReference type="ChEBI" id="CHEBI:18248"/>
    </ligandPart>
</feature>
<dbReference type="InterPro" id="IPR006066">
    <property type="entry name" value="NO2/SO3_Rdtase_FeS/sirohaem_BS"/>
</dbReference>
<dbReference type="InterPro" id="IPR007419">
    <property type="entry name" value="BFD-like_2Fe2S-bd_dom"/>
</dbReference>
<comment type="cofactor">
    <cofactor evidence="1 15">
        <name>FAD</name>
        <dbReference type="ChEBI" id="CHEBI:57692"/>
    </cofactor>
</comment>
<dbReference type="CDD" id="cd19944">
    <property type="entry name" value="NirB_Fer2_BFD-like_2"/>
    <property type="match status" value="1"/>
</dbReference>
<dbReference type="Gene3D" id="3.90.480.10">
    <property type="entry name" value="Sulfite Reductase Hemoprotein,Domain 2"/>
    <property type="match status" value="1"/>
</dbReference>
<protein>
    <submittedName>
        <fullName evidence="22">NAD(P)/FAD-dependent oxidoreductase</fullName>
    </submittedName>
</protein>
<evidence type="ECO:0000256" key="9">
    <source>
        <dbReference type="ARBA" id="ARBA00022827"/>
    </source>
</evidence>
<dbReference type="GO" id="GO:0098809">
    <property type="term" value="F:nitrite reductase activity"/>
    <property type="evidence" value="ECO:0007669"/>
    <property type="project" value="InterPro"/>
</dbReference>
<dbReference type="PROSITE" id="PS00365">
    <property type="entry name" value="NIR_SIR"/>
    <property type="match status" value="1"/>
</dbReference>
<feature type="binding site" evidence="16">
    <location>
        <position position="680"/>
    </location>
    <ligand>
        <name>[4Fe-4S] cluster</name>
        <dbReference type="ChEBI" id="CHEBI:49883"/>
    </ligand>
</feature>
<evidence type="ECO:0000256" key="4">
    <source>
        <dbReference type="ARBA" id="ARBA00022485"/>
    </source>
</evidence>
<evidence type="ECO:0000259" key="20">
    <source>
        <dbReference type="Pfam" id="PF07992"/>
    </source>
</evidence>
<evidence type="ECO:0000256" key="13">
    <source>
        <dbReference type="ARBA" id="ARBA00023063"/>
    </source>
</evidence>
<dbReference type="Pfam" id="PF04324">
    <property type="entry name" value="Fer2_BFD"/>
    <property type="match status" value="2"/>
</dbReference>
<dbReference type="UniPathway" id="UPA00653"/>
<keyword evidence="13 15" id="KW-0534">Nitrate assimilation</keyword>
<feature type="domain" description="Nitrite/sulphite reductase 4Fe-4S" evidence="17">
    <location>
        <begin position="631"/>
        <end position="767"/>
    </location>
</feature>
<dbReference type="GO" id="GO:0050661">
    <property type="term" value="F:NADP binding"/>
    <property type="evidence" value="ECO:0007669"/>
    <property type="project" value="UniProtKB-UniRule"/>
</dbReference>
<dbReference type="GO" id="GO:0042128">
    <property type="term" value="P:nitrate assimilation"/>
    <property type="evidence" value="ECO:0007669"/>
    <property type="project" value="UniProtKB-UniRule"/>
</dbReference>
<dbReference type="Gene3D" id="3.30.390.30">
    <property type="match status" value="1"/>
</dbReference>
<dbReference type="FunFam" id="3.50.50.60:FF:000033">
    <property type="entry name" value="Nitrite reductase [NAD(P)H], large subunit"/>
    <property type="match status" value="1"/>
</dbReference>
<evidence type="ECO:0000256" key="16">
    <source>
        <dbReference type="PIRSR" id="PIRSR037149-1"/>
    </source>
</evidence>
<dbReference type="InterPro" id="IPR036188">
    <property type="entry name" value="FAD/NAD-bd_sf"/>
</dbReference>
<dbReference type="Pfam" id="PF03460">
    <property type="entry name" value="NIR_SIR_ferr"/>
    <property type="match status" value="1"/>
</dbReference>
<dbReference type="Gene3D" id="3.30.413.10">
    <property type="entry name" value="Sulfite Reductase Hemoprotein, domain 1"/>
    <property type="match status" value="1"/>
</dbReference>
<evidence type="ECO:0000259" key="19">
    <source>
        <dbReference type="Pfam" id="PF04324"/>
    </source>
</evidence>
<evidence type="ECO:0000256" key="1">
    <source>
        <dbReference type="ARBA" id="ARBA00001974"/>
    </source>
</evidence>
<keyword evidence="5 16" id="KW-0349">Heme</keyword>
<dbReference type="GO" id="GO:0020037">
    <property type="term" value="F:heme binding"/>
    <property type="evidence" value="ECO:0007669"/>
    <property type="project" value="InterPro"/>
</dbReference>
<evidence type="ECO:0000256" key="14">
    <source>
        <dbReference type="ARBA" id="ARBA00034078"/>
    </source>
</evidence>
<dbReference type="PRINTS" id="PR00411">
    <property type="entry name" value="PNDRDTASEI"/>
</dbReference>
<evidence type="ECO:0000313" key="23">
    <source>
        <dbReference type="Proteomes" id="UP000278398"/>
    </source>
</evidence>
<comment type="cofactor">
    <cofactor evidence="14">
        <name>[2Fe-2S] cluster</name>
        <dbReference type="ChEBI" id="CHEBI:190135"/>
    </cofactor>
</comment>
<dbReference type="InterPro" id="IPR041575">
    <property type="entry name" value="Rubredoxin_C"/>
</dbReference>
<keyword evidence="10" id="KW-0560">Oxidoreductase</keyword>
<dbReference type="SUPFAM" id="SSF56014">
    <property type="entry name" value="Nitrite and sulphite reductase 4Fe-4S domain-like"/>
    <property type="match status" value="1"/>
</dbReference>
<dbReference type="Pfam" id="PF18267">
    <property type="entry name" value="Rubredoxin_C"/>
    <property type="match status" value="1"/>
</dbReference>
<dbReference type="SUPFAM" id="SSF55124">
    <property type="entry name" value="Nitrite/Sulfite reductase N-terminal domain-like"/>
    <property type="match status" value="1"/>
</dbReference>
<dbReference type="Gene3D" id="1.10.10.1100">
    <property type="entry name" value="BFD-like [2Fe-2S]-binding domain"/>
    <property type="match status" value="1"/>
</dbReference>